<feature type="non-terminal residue" evidence="2">
    <location>
        <position position="60"/>
    </location>
</feature>
<organism evidence="2">
    <name type="scientific">marine metagenome</name>
    <dbReference type="NCBI Taxonomy" id="408172"/>
    <lineage>
        <taxon>unclassified sequences</taxon>
        <taxon>metagenomes</taxon>
        <taxon>ecological metagenomes</taxon>
    </lineage>
</organism>
<feature type="region of interest" description="Disordered" evidence="1">
    <location>
        <begin position="1"/>
        <end position="30"/>
    </location>
</feature>
<dbReference type="AlphaFoldDB" id="A0A381UG47"/>
<feature type="non-terminal residue" evidence="2">
    <location>
        <position position="1"/>
    </location>
</feature>
<dbReference type="EMBL" id="UINC01006284">
    <property type="protein sequence ID" value="SVA26608.1"/>
    <property type="molecule type" value="Genomic_DNA"/>
</dbReference>
<evidence type="ECO:0000313" key="2">
    <source>
        <dbReference type="EMBL" id="SVA26608.1"/>
    </source>
</evidence>
<gene>
    <name evidence="2" type="ORF">METZ01_LOCUS79462</name>
</gene>
<evidence type="ECO:0000256" key="1">
    <source>
        <dbReference type="SAM" id="MobiDB-lite"/>
    </source>
</evidence>
<proteinExistence type="predicted"/>
<accession>A0A381UG47</accession>
<protein>
    <submittedName>
        <fullName evidence="2">Uncharacterized protein</fullName>
    </submittedName>
</protein>
<sequence length="60" mass="7072">WPWRRCWPSTGPPATSPWRRRSPTSGRAIWRPTNACWPRRTRRRDCKLSSRSGIPTGRVL</sequence>
<reference evidence="2" key="1">
    <citation type="submission" date="2018-05" db="EMBL/GenBank/DDBJ databases">
        <authorList>
            <person name="Lanie J.A."/>
            <person name="Ng W.-L."/>
            <person name="Kazmierczak K.M."/>
            <person name="Andrzejewski T.M."/>
            <person name="Davidsen T.M."/>
            <person name="Wayne K.J."/>
            <person name="Tettelin H."/>
            <person name="Glass J.I."/>
            <person name="Rusch D."/>
            <person name="Podicherti R."/>
            <person name="Tsui H.-C.T."/>
            <person name="Winkler M.E."/>
        </authorList>
    </citation>
    <scope>NUCLEOTIDE SEQUENCE</scope>
</reference>
<name>A0A381UG47_9ZZZZ</name>